<name>A0A173MP35_9BACT</name>
<evidence type="ECO:0000256" key="1">
    <source>
        <dbReference type="SAM" id="Phobius"/>
    </source>
</evidence>
<dbReference type="PANTHER" id="PTHR42208:SF1">
    <property type="entry name" value="HEAVY METAL TRANSPORTER"/>
    <property type="match status" value="1"/>
</dbReference>
<gene>
    <name evidence="3" type="ORF">SAMN05421788_101669</name>
</gene>
<dbReference type="Proteomes" id="UP000186917">
    <property type="component" value="Unassembled WGS sequence"/>
</dbReference>
<dbReference type="STRING" id="477680.SAMN05421788_101669"/>
<protein>
    <recommendedName>
        <fullName evidence="2">Urease accessory protein UreH-like transmembrane domain-containing protein</fullName>
    </recommendedName>
</protein>
<feature type="transmembrane region" description="Helical" evidence="1">
    <location>
        <begin position="77"/>
        <end position="98"/>
    </location>
</feature>
<dbReference type="PANTHER" id="PTHR42208">
    <property type="entry name" value="HEAVY METAL TRANSPORTER-RELATED"/>
    <property type="match status" value="1"/>
</dbReference>
<reference evidence="4" key="1">
    <citation type="submission" date="2017-01" db="EMBL/GenBank/DDBJ databases">
        <authorList>
            <person name="Varghese N."/>
            <person name="Submissions S."/>
        </authorList>
    </citation>
    <scope>NUCLEOTIDE SEQUENCE [LARGE SCALE GENOMIC DNA]</scope>
    <source>
        <strain evidence="4">DSM 21054</strain>
    </source>
</reference>
<dbReference type="RefSeq" id="WP_076375632.1">
    <property type="nucleotide sequence ID" value="NZ_AP017422.1"/>
</dbReference>
<feature type="transmembrane region" description="Helical" evidence="1">
    <location>
        <begin position="127"/>
        <end position="152"/>
    </location>
</feature>
<feature type="domain" description="Urease accessory protein UreH-like transmembrane" evidence="2">
    <location>
        <begin position="10"/>
        <end position="206"/>
    </location>
</feature>
<keyword evidence="1" id="KW-1133">Transmembrane helix</keyword>
<keyword evidence="1" id="KW-0812">Transmembrane</keyword>
<dbReference type="EMBL" id="FTOR01000001">
    <property type="protein sequence ID" value="SIS69378.1"/>
    <property type="molecule type" value="Genomic_DNA"/>
</dbReference>
<dbReference type="OrthoDB" id="594443at2"/>
<dbReference type="AlphaFoldDB" id="A0A173MP35"/>
<keyword evidence="1" id="KW-0472">Membrane</keyword>
<evidence type="ECO:0000313" key="3">
    <source>
        <dbReference type="EMBL" id="SIS69378.1"/>
    </source>
</evidence>
<feature type="transmembrane region" description="Helical" evidence="1">
    <location>
        <begin position="164"/>
        <end position="186"/>
    </location>
</feature>
<proteinExistence type="predicted"/>
<keyword evidence="4" id="KW-1185">Reference proteome</keyword>
<feature type="transmembrane region" description="Helical" evidence="1">
    <location>
        <begin position="198"/>
        <end position="223"/>
    </location>
</feature>
<evidence type="ECO:0000259" key="2">
    <source>
        <dbReference type="Pfam" id="PF13386"/>
    </source>
</evidence>
<dbReference type="InterPro" id="IPR039447">
    <property type="entry name" value="UreH-like_TM_dom"/>
</dbReference>
<sequence length="236" mass="25571">MWWAIVIPGFLLGCVSSLHCVGMCGPLVLALPLNNTHSPKWIGLLLYHAGRTTSYALLGAIAGIAGRRVFVPAWQHWLAVLAGSLIILTVLAGGLQRVRKPNFLFRKMNKAILALTQYCMRQKRIGAFYLLGMGNGFLPCGLVFIAVTTAFVSNSFTGGILFMIMYGLGTSPLLLSLSLLGFAVGMPLRNAFKKITPVLTIMAGVLLLLKGFNVSIPIISYWLPEHKEAVGCQPLN</sequence>
<accession>A0A173MP35</accession>
<dbReference type="Pfam" id="PF13386">
    <property type="entry name" value="DsbD_2"/>
    <property type="match status" value="1"/>
</dbReference>
<evidence type="ECO:0000313" key="4">
    <source>
        <dbReference type="Proteomes" id="UP000186917"/>
    </source>
</evidence>
<organism evidence="3 4">
    <name type="scientific">Filimonas lacunae</name>
    <dbReference type="NCBI Taxonomy" id="477680"/>
    <lineage>
        <taxon>Bacteria</taxon>
        <taxon>Pseudomonadati</taxon>
        <taxon>Bacteroidota</taxon>
        <taxon>Chitinophagia</taxon>
        <taxon>Chitinophagales</taxon>
        <taxon>Chitinophagaceae</taxon>
        <taxon>Filimonas</taxon>
    </lineage>
</organism>
<dbReference type="KEGG" id="fln:FLA_5277"/>